<keyword evidence="2" id="KW-0808">Transferase</keyword>
<evidence type="ECO:0000313" key="3">
    <source>
        <dbReference type="Proteomes" id="UP000019322"/>
    </source>
</evidence>
<dbReference type="EMBL" id="CP007201">
    <property type="protein sequence ID" value="AHJ11379.1"/>
    <property type="molecule type" value="Genomic_DNA"/>
</dbReference>
<dbReference type="Pfam" id="PF13649">
    <property type="entry name" value="Methyltransf_25"/>
    <property type="match status" value="1"/>
</dbReference>
<name>A0AA86AIX1_SULMK</name>
<evidence type="ECO:0000259" key="1">
    <source>
        <dbReference type="Pfam" id="PF13649"/>
    </source>
</evidence>
<sequence length="250" mass="28669">MFTQASQPQMWDKKASQYGRFSHHENSFQKQILSKIAARGIHFHDKSVLDVGCGTGIYTLHIAQEALHVNALDFSGEMLALLNEDAKHEGLCSKLTLTCKTWEAFEAPETFEILFCSMSPALRNDADFQKFHDLAHEHCIYLGWAGKRESTLLDPIFQAHDLPLKAPPGAEPLKAWLHDQKIDYEREYIEEKRLHVKPYEEALASVLWHLEINQTLPQLERIQELLAPLNHNNTIAFETNIGVELISWKK</sequence>
<gene>
    <name evidence="2" type="ORF">SMUL_0096</name>
</gene>
<evidence type="ECO:0000313" key="2">
    <source>
        <dbReference type="EMBL" id="AHJ11379.1"/>
    </source>
</evidence>
<dbReference type="AlphaFoldDB" id="A0AA86AIX1"/>
<dbReference type="InterPro" id="IPR029063">
    <property type="entry name" value="SAM-dependent_MTases_sf"/>
</dbReference>
<organism evidence="2 3">
    <name type="scientific">Sulfurospirillum multivorans (strain DM 12446 / JCM 15788 / NBRC 109480)</name>
    <dbReference type="NCBI Taxonomy" id="1150621"/>
    <lineage>
        <taxon>Bacteria</taxon>
        <taxon>Pseudomonadati</taxon>
        <taxon>Campylobacterota</taxon>
        <taxon>Epsilonproteobacteria</taxon>
        <taxon>Campylobacterales</taxon>
        <taxon>Sulfurospirillaceae</taxon>
        <taxon>Sulfurospirillum</taxon>
    </lineage>
</organism>
<dbReference type="RefSeq" id="WP_025343303.1">
    <property type="nucleotide sequence ID" value="NZ_CP007201.1"/>
</dbReference>
<feature type="domain" description="Methyltransferase" evidence="1">
    <location>
        <begin position="48"/>
        <end position="133"/>
    </location>
</feature>
<dbReference type="Gene3D" id="3.40.50.150">
    <property type="entry name" value="Vaccinia Virus protein VP39"/>
    <property type="match status" value="1"/>
</dbReference>
<proteinExistence type="predicted"/>
<dbReference type="KEGG" id="smul:SMUL_0096"/>
<accession>A0AA86AIX1</accession>
<reference evidence="2 3" key="1">
    <citation type="journal article" date="2014" name="Environ. Microbiol.">
        <title>Insights into organohalide respiration and the versatile catabolism of Sulfurospirillum multivorans gained from comparative genomics and physiological studies.</title>
        <authorList>
            <person name="Goris T."/>
            <person name="Schubert T."/>
            <person name="Gadkari J."/>
            <person name="Wubet T."/>
            <person name="Tarkka M."/>
            <person name="Buscot F."/>
            <person name="Adrian L."/>
            <person name="Diekert G."/>
        </authorList>
    </citation>
    <scope>NUCLEOTIDE SEQUENCE [LARGE SCALE GENOMIC DNA]</scope>
    <source>
        <strain evidence="3">DM 12446 / JCM 15788 / NBRC 109480</strain>
    </source>
</reference>
<protein>
    <submittedName>
        <fullName evidence="2">Methyltransferase domain-containing protein</fullName>
    </submittedName>
</protein>
<dbReference type="GO" id="GO:0008168">
    <property type="term" value="F:methyltransferase activity"/>
    <property type="evidence" value="ECO:0007669"/>
    <property type="project" value="UniProtKB-KW"/>
</dbReference>
<dbReference type="InterPro" id="IPR041698">
    <property type="entry name" value="Methyltransf_25"/>
</dbReference>
<keyword evidence="2" id="KW-0489">Methyltransferase</keyword>
<dbReference type="GO" id="GO:0032259">
    <property type="term" value="P:methylation"/>
    <property type="evidence" value="ECO:0007669"/>
    <property type="project" value="UniProtKB-KW"/>
</dbReference>
<dbReference type="SUPFAM" id="SSF53335">
    <property type="entry name" value="S-adenosyl-L-methionine-dependent methyltransferases"/>
    <property type="match status" value="1"/>
</dbReference>
<dbReference type="Proteomes" id="UP000019322">
    <property type="component" value="Chromosome"/>
</dbReference>
<dbReference type="CDD" id="cd02440">
    <property type="entry name" value="AdoMet_MTases"/>
    <property type="match status" value="1"/>
</dbReference>